<evidence type="ECO:0000256" key="1">
    <source>
        <dbReference type="ARBA" id="ARBA00023125"/>
    </source>
</evidence>
<dbReference type="InterPro" id="IPR009057">
    <property type="entry name" value="Homeodomain-like_sf"/>
</dbReference>
<protein>
    <recommendedName>
        <fullName evidence="4">HTH tetR-type domain-containing protein</fullName>
    </recommendedName>
</protein>
<evidence type="ECO:0000256" key="2">
    <source>
        <dbReference type="PROSITE-ProRule" id="PRU00335"/>
    </source>
</evidence>
<feature type="region of interest" description="Disordered" evidence="3">
    <location>
        <begin position="220"/>
        <end position="241"/>
    </location>
</feature>
<feature type="domain" description="HTH tetR-type" evidence="4">
    <location>
        <begin position="20"/>
        <end position="80"/>
    </location>
</feature>
<evidence type="ECO:0000313" key="6">
    <source>
        <dbReference type="Proteomes" id="UP000266934"/>
    </source>
</evidence>
<dbReference type="AlphaFoldDB" id="A0A348FWM0"/>
<sequence length="241" mass="26741">MTDNSNGANSEPAAPGMAEASPRERLIEAFLGLLAERRFEDIDLKTVGERAGVPLAQFRREFGSTFDIVAAFSRDLDRKVLAATAADDDAEVTPRERLFDVMMQRFEILAPHRRAVQNLRASGLRYPPLGMALGRLSLRSMQWMLAGAGIEASGLSGMARAQGLAMLFARVSETWLDDDDPDLSRTMATLDRELARAWDWSTRIGEFCRMIPRPRCRRERAARSWADTSRPGDETAPAAAI</sequence>
<keyword evidence="6" id="KW-1185">Reference proteome</keyword>
<reference evidence="5 6" key="1">
    <citation type="submission" date="2018-08" db="EMBL/GenBank/DDBJ databases">
        <title>Complete genome sequencing of Blastochloris tepida GI.</title>
        <authorList>
            <person name="Tsukatani Y."/>
            <person name="Mori H."/>
        </authorList>
    </citation>
    <scope>NUCLEOTIDE SEQUENCE [LARGE SCALE GENOMIC DNA]</scope>
    <source>
        <strain evidence="5 6">GI</strain>
    </source>
</reference>
<proteinExistence type="predicted"/>
<dbReference type="GO" id="GO:0003677">
    <property type="term" value="F:DNA binding"/>
    <property type="evidence" value="ECO:0007669"/>
    <property type="project" value="UniProtKB-UniRule"/>
</dbReference>
<evidence type="ECO:0000259" key="4">
    <source>
        <dbReference type="PROSITE" id="PS50977"/>
    </source>
</evidence>
<evidence type="ECO:0000256" key="3">
    <source>
        <dbReference type="SAM" id="MobiDB-lite"/>
    </source>
</evidence>
<dbReference type="EMBL" id="AP018907">
    <property type="protein sequence ID" value="BBF91703.1"/>
    <property type="molecule type" value="Genomic_DNA"/>
</dbReference>
<dbReference type="SUPFAM" id="SSF46689">
    <property type="entry name" value="Homeodomain-like"/>
    <property type="match status" value="1"/>
</dbReference>
<accession>A0A348FWM0</accession>
<gene>
    <name evidence="5" type="ORF">BLTE_03880</name>
</gene>
<dbReference type="OrthoDB" id="7828598at2"/>
<dbReference type="KEGG" id="blag:BLTE_03880"/>
<dbReference type="Proteomes" id="UP000266934">
    <property type="component" value="Chromosome"/>
</dbReference>
<name>A0A348FWM0_9HYPH</name>
<feature type="DNA-binding region" description="H-T-H motif" evidence="2">
    <location>
        <begin position="43"/>
        <end position="62"/>
    </location>
</feature>
<keyword evidence="1 2" id="KW-0238">DNA-binding</keyword>
<evidence type="ECO:0000313" key="5">
    <source>
        <dbReference type="EMBL" id="BBF91703.1"/>
    </source>
</evidence>
<dbReference type="PROSITE" id="PS50977">
    <property type="entry name" value="HTH_TETR_2"/>
    <property type="match status" value="1"/>
</dbReference>
<organism evidence="5 6">
    <name type="scientific">Blastochloris tepida</name>
    <dbReference type="NCBI Taxonomy" id="2233851"/>
    <lineage>
        <taxon>Bacteria</taxon>
        <taxon>Pseudomonadati</taxon>
        <taxon>Pseudomonadota</taxon>
        <taxon>Alphaproteobacteria</taxon>
        <taxon>Hyphomicrobiales</taxon>
        <taxon>Blastochloridaceae</taxon>
        <taxon>Blastochloris</taxon>
    </lineage>
</organism>
<dbReference type="Gene3D" id="1.10.357.10">
    <property type="entry name" value="Tetracycline Repressor, domain 2"/>
    <property type="match status" value="1"/>
</dbReference>
<dbReference type="InterPro" id="IPR001647">
    <property type="entry name" value="HTH_TetR"/>
</dbReference>
<dbReference type="RefSeq" id="WP_126397112.1">
    <property type="nucleotide sequence ID" value="NZ_AP018907.1"/>
</dbReference>